<dbReference type="PROSITE" id="PS50949">
    <property type="entry name" value="HTH_GNTR"/>
    <property type="match status" value="1"/>
</dbReference>
<keyword evidence="3" id="KW-0804">Transcription</keyword>
<evidence type="ECO:0000256" key="3">
    <source>
        <dbReference type="ARBA" id="ARBA00023163"/>
    </source>
</evidence>
<evidence type="ECO:0000256" key="1">
    <source>
        <dbReference type="ARBA" id="ARBA00023015"/>
    </source>
</evidence>
<dbReference type="PANTHER" id="PTHR44846">
    <property type="entry name" value="MANNOSYL-D-GLYCERATE TRANSPORT/METABOLISM SYSTEM REPRESSOR MNGR-RELATED"/>
    <property type="match status" value="1"/>
</dbReference>
<evidence type="ECO:0000313" key="6">
    <source>
        <dbReference type="EMBL" id="MDQ0435841.1"/>
    </source>
</evidence>
<dbReference type="Pfam" id="PF00392">
    <property type="entry name" value="GntR"/>
    <property type="match status" value="1"/>
</dbReference>
<keyword evidence="7" id="KW-1185">Reference proteome</keyword>
<dbReference type="Proteomes" id="UP001241603">
    <property type="component" value="Unassembled WGS sequence"/>
</dbReference>
<dbReference type="Pfam" id="PF07702">
    <property type="entry name" value="UTRA"/>
    <property type="match status" value="1"/>
</dbReference>
<dbReference type="RefSeq" id="WP_266346800.1">
    <property type="nucleotide sequence ID" value="NZ_JAPKNG010000001.1"/>
</dbReference>
<reference evidence="6 7" key="1">
    <citation type="submission" date="2023-07" db="EMBL/GenBank/DDBJ databases">
        <title>Genomic Encyclopedia of Type Strains, Phase IV (KMG-IV): sequencing the most valuable type-strain genomes for metagenomic binning, comparative biology and taxonomic classification.</title>
        <authorList>
            <person name="Goeker M."/>
        </authorList>
    </citation>
    <scope>NUCLEOTIDE SEQUENCE [LARGE SCALE GENOMIC DNA]</scope>
    <source>
        <strain evidence="6 7">B6-8</strain>
    </source>
</reference>
<dbReference type="CDD" id="cd07377">
    <property type="entry name" value="WHTH_GntR"/>
    <property type="match status" value="1"/>
</dbReference>
<dbReference type="SMART" id="SM00345">
    <property type="entry name" value="HTH_GNTR"/>
    <property type="match status" value="1"/>
</dbReference>
<dbReference type="SUPFAM" id="SSF46785">
    <property type="entry name" value="Winged helix' DNA-binding domain"/>
    <property type="match status" value="1"/>
</dbReference>
<name>A0ABU0H0L1_9HYPH</name>
<dbReference type="SMART" id="SM00866">
    <property type="entry name" value="UTRA"/>
    <property type="match status" value="1"/>
</dbReference>
<evidence type="ECO:0000256" key="2">
    <source>
        <dbReference type="ARBA" id="ARBA00023125"/>
    </source>
</evidence>
<keyword evidence="2" id="KW-0238">DNA-binding</keyword>
<dbReference type="InterPro" id="IPR000524">
    <property type="entry name" value="Tscrpt_reg_HTH_GntR"/>
</dbReference>
<dbReference type="InterPro" id="IPR036390">
    <property type="entry name" value="WH_DNA-bd_sf"/>
</dbReference>
<dbReference type="InterPro" id="IPR010248">
    <property type="entry name" value="His_ut_repres"/>
</dbReference>
<dbReference type="Gene3D" id="1.10.10.10">
    <property type="entry name" value="Winged helix-like DNA-binding domain superfamily/Winged helix DNA-binding domain"/>
    <property type="match status" value="1"/>
</dbReference>
<dbReference type="EMBL" id="JAUSVO010000001">
    <property type="protein sequence ID" value="MDQ0435841.1"/>
    <property type="molecule type" value="Genomic_DNA"/>
</dbReference>
<accession>A0ABU0H0L1</accession>
<dbReference type="Gene3D" id="3.40.1410.10">
    <property type="entry name" value="Chorismate lyase-like"/>
    <property type="match status" value="1"/>
</dbReference>
<sequence>MSRTDQGDSAAPERAGTAPLYAGVKQMILGRIQNGDWPPRHRIPSENELVSELGVSRMTVNRALRELSLEGIIVRVQGLGSFVAEGKGQSSIVEVRNIADEIAERGHQHSARIIVLDTLRASPEIAESLDIDVGEPVYHSIIVHLENEIPVQLEDRYVNTGIAPDYIRQDFTQITPNRFLSEVVAWTEAEHEIEAVLPAAWEARLLAMSRTDPCMLIRRRTFVGERVVTAVRLLIPGGRYRLRSRQRPSQG</sequence>
<protein>
    <recommendedName>
        <fullName evidence="4">Histidine utilization repressor</fullName>
    </recommendedName>
</protein>
<keyword evidence="1" id="KW-0805">Transcription regulation</keyword>
<feature type="domain" description="HTH gntR-type" evidence="5">
    <location>
        <begin position="18"/>
        <end position="86"/>
    </location>
</feature>
<dbReference type="SUPFAM" id="SSF64288">
    <property type="entry name" value="Chorismate lyase-like"/>
    <property type="match status" value="1"/>
</dbReference>
<organism evidence="6 7">
    <name type="scientific">Kaistia dalseonensis</name>
    <dbReference type="NCBI Taxonomy" id="410840"/>
    <lineage>
        <taxon>Bacteria</taxon>
        <taxon>Pseudomonadati</taxon>
        <taxon>Pseudomonadota</taxon>
        <taxon>Alphaproteobacteria</taxon>
        <taxon>Hyphomicrobiales</taxon>
        <taxon>Kaistiaceae</taxon>
        <taxon>Kaistia</taxon>
    </lineage>
</organism>
<dbReference type="InterPro" id="IPR028978">
    <property type="entry name" value="Chorismate_lyase_/UTRA_dom_sf"/>
</dbReference>
<evidence type="ECO:0000259" key="5">
    <source>
        <dbReference type="PROSITE" id="PS50949"/>
    </source>
</evidence>
<dbReference type="PRINTS" id="PR00035">
    <property type="entry name" value="HTHGNTR"/>
</dbReference>
<dbReference type="InterPro" id="IPR050679">
    <property type="entry name" value="Bact_HTH_transcr_reg"/>
</dbReference>
<evidence type="ECO:0000313" key="7">
    <source>
        <dbReference type="Proteomes" id="UP001241603"/>
    </source>
</evidence>
<evidence type="ECO:0000256" key="4">
    <source>
        <dbReference type="NCBIfam" id="TIGR02018"/>
    </source>
</evidence>
<dbReference type="NCBIfam" id="TIGR02018">
    <property type="entry name" value="his_ut_repres"/>
    <property type="match status" value="1"/>
</dbReference>
<dbReference type="InterPro" id="IPR011663">
    <property type="entry name" value="UTRA"/>
</dbReference>
<dbReference type="PANTHER" id="PTHR44846:SF16">
    <property type="entry name" value="TRANSCRIPTIONAL REGULATOR PHNF-RELATED"/>
    <property type="match status" value="1"/>
</dbReference>
<proteinExistence type="predicted"/>
<gene>
    <name evidence="6" type="ORF">QO014_000211</name>
</gene>
<dbReference type="InterPro" id="IPR036388">
    <property type="entry name" value="WH-like_DNA-bd_sf"/>
</dbReference>
<comment type="caution">
    <text evidence="6">The sequence shown here is derived from an EMBL/GenBank/DDBJ whole genome shotgun (WGS) entry which is preliminary data.</text>
</comment>